<organism evidence="2 3">
    <name type="scientific">Anaerotignum lactatifermentans DSM 14214</name>
    <dbReference type="NCBI Taxonomy" id="1121323"/>
    <lineage>
        <taxon>Bacteria</taxon>
        <taxon>Bacillati</taxon>
        <taxon>Bacillota</taxon>
        <taxon>Clostridia</taxon>
        <taxon>Lachnospirales</taxon>
        <taxon>Anaerotignaceae</taxon>
        <taxon>Anaerotignum</taxon>
    </lineage>
</organism>
<dbReference type="PANTHER" id="PTHR37814">
    <property type="entry name" value="CONSERVED MEMBRANE PROTEIN"/>
    <property type="match status" value="1"/>
</dbReference>
<feature type="transmembrane region" description="Helical" evidence="1">
    <location>
        <begin position="278"/>
        <end position="303"/>
    </location>
</feature>
<feature type="transmembrane region" description="Helical" evidence="1">
    <location>
        <begin position="192"/>
        <end position="217"/>
    </location>
</feature>
<sequence length="383" mass="42029">MATSNKEFRTSGALKILLPGIVLQSVLMGGGYATGREIIEYGGKFGAYGWVSGLFTFFTFAVIAVLTFELARIYRIYDYKSILKQIIGKAWPIYDILYVILLFLIISIMASATGEILQQTIGLNYMVGVVILILIVAFLNFFGSAFIAKFETYGTIALYAAYIIFTIMVITANKDNIVTVMATQDTSYVENATLPMAMLTGIIYASYNLSAVPAGLFTLRAQTKRSESIISGIIGALLMTIPWFLTYFAVMGYYPDDTIIGASVPWLVMLQSVSDSNIPVLVFGVVAGWTLIETATGMIHALLERLDHSLEEKNQEPLSPKKRGLITAAILIVAMLFSKIGIINLISMGYSALAYGFILFYLLPLVTVGLYKVIKNGKVPKKD</sequence>
<dbReference type="InterPro" id="IPR038728">
    <property type="entry name" value="YkvI-like"/>
</dbReference>
<proteinExistence type="predicted"/>
<dbReference type="RefSeq" id="WP_072850417.1">
    <property type="nucleotide sequence ID" value="NZ_FRAH01000020.1"/>
</dbReference>
<keyword evidence="1" id="KW-0472">Membrane</keyword>
<accession>A0A1M6QS07</accession>
<feature type="transmembrane region" description="Helical" evidence="1">
    <location>
        <begin position="229"/>
        <end position="250"/>
    </location>
</feature>
<feature type="transmembrane region" description="Helical" evidence="1">
    <location>
        <begin position="153"/>
        <end position="172"/>
    </location>
</feature>
<feature type="transmembrane region" description="Helical" evidence="1">
    <location>
        <begin position="12"/>
        <end position="35"/>
    </location>
</feature>
<dbReference type="PANTHER" id="PTHR37814:SF1">
    <property type="entry name" value="MEMBRANE PROTEIN"/>
    <property type="match status" value="1"/>
</dbReference>
<dbReference type="OrthoDB" id="4424890at2"/>
<reference evidence="2 3" key="1">
    <citation type="submission" date="2016-11" db="EMBL/GenBank/DDBJ databases">
        <authorList>
            <person name="Jaros S."/>
            <person name="Januszkiewicz K."/>
            <person name="Wedrychowicz H."/>
        </authorList>
    </citation>
    <scope>NUCLEOTIDE SEQUENCE [LARGE SCALE GENOMIC DNA]</scope>
    <source>
        <strain evidence="2 3">DSM 14214</strain>
    </source>
</reference>
<name>A0A1M6QS07_9FIRM</name>
<gene>
    <name evidence="2" type="ORF">SAMN02745138_01386</name>
</gene>
<evidence type="ECO:0000313" key="2">
    <source>
        <dbReference type="EMBL" id="SHK23072.1"/>
    </source>
</evidence>
<dbReference type="GeneID" id="78176983"/>
<evidence type="ECO:0000256" key="1">
    <source>
        <dbReference type="SAM" id="Phobius"/>
    </source>
</evidence>
<keyword evidence="1" id="KW-0812">Transmembrane</keyword>
<feature type="transmembrane region" description="Helical" evidence="1">
    <location>
        <begin position="91"/>
        <end position="110"/>
    </location>
</feature>
<protein>
    <submittedName>
        <fullName evidence="2">Uncharacterized membrane protein YkvI</fullName>
    </submittedName>
</protein>
<dbReference type="AlphaFoldDB" id="A0A1M6QS07"/>
<feature type="transmembrane region" description="Helical" evidence="1">
    <location>
        <begin position="47"/>
        <end position="70"/>
    </location>
</feature>
<feature type="transmembrane region" description="Helical" evidence="1">
    <location>
        <begin position="324"/>
        <end position="346"/>
    </location>
</feature>
<keyword evidence="1" id="KW-1133">Transmembrane helix</keyword>
<dbReference type="Proteomes" id="UP000183975">
    <property type="component" value="Unassembled WGS sequence"/>
</dbReference>
<evidence type="ECO:0000313" key="3">
    <source>
        <dbReference type="Proteomes" id="UP000183975"/>
    </source>
</evidence>
<feature type="transmembrane region" description="Helical" evidence="1">
    <location>
        <begin position="352"/>
        <end position="374"/>
    </location>
</feature>
<feature type="transmembrane region" description="Helical" evidence="1">
    <location>
        <begin position="122"/>
        <end position="141"/>
    </location>
</feature>
<dbReference type="EMBL" id="FRAH01000020">
    <property type="protein sequence ID" value="SHK23072.1"/>
    <property type="molecule type" value="Genomic_DNA"/>
</dbReference>
<keyword evidence="3" id="KW-1185">Reference proteome</keyword>